<comment type="function">
    <text evidence="3">Catalyzes the hydrolytic dehalogenation of small (S)-2-haloalkanoic acids to yield the corresponding (R)-2-hydroxyalkanoic acids.</text>
</comment>
<dbReference type="PRINTS" id="PR00413">
    <property type="entry name" value="HADHALOGNASE"/>
</dbReference>
<dbReference type="InterPro" id="IPR036412">
    <property type="entry name" value="HAD-like_sf"/>
</dbReference>
<proteinExistence type="inferred from homology"/>
<dbReference type="EMBL" id="BSPC01000024">
    <property type="protein sequence ID" value="GLS19636.1"/>
    <property type="molecule type" value="Genomic_DNA"/>
</dbReference>
<dbReference type="InterPro" id="IPR023198">
    <property type="entry name" value="PGP-like_dom2"/>
</dbReference>
<keyword evidence="5" id="KW-1185">Reference proteome</keyword>
<dbReference type="Proteomes" id="UP001156882">
    <property type="component" value="Unassembled WGS sequence"/>
</dbReference>
<dbReference type="InterPro" id="IPR006328">
    <property type="entry name" value="2-HAD"/>
</dbReference>
<evidence type="ECO:0000313" key="4">
    <source>
        <dbReference type="EMBL" id="GLS19636.1"/>
    </source>
</evidence>
<evidence type="ECO:0000256" key="2">
    <source>
        <dbReference type="ARBA" id="ARBA00022801"/>
    </source>
</evidence>
<dbReference type="EC" id="3.8.1.2" evidence="3"/>
<accession>A0ABQ6CHE3</accession>
<dbReference type="InterPro" id="IPR023214">
    <property type="entry name" value="HAD_sf"/>
</dbReference>
<sequence>MAQWSSKLFEYTWLETAAGRYSGFVALANASLRQTADALALPLGDAQRQTLTEQYRKLDVWPDVGPALERLRSAGFRLALLSNLSDDYLLANMSRNGLNGLLAPPLSTDRVRRFKPATEAYGMGEAAFGAQRSEIGFAAFAGWDAVGARWFGYPTCWVNRAGQQAETLGGDIPLATRDMTCVIQLASL</sequence>
<comment type="catalytic activity">
    <reaction evidence="3">
        <text>an (S)-2-haloacid + H2O = a (2R)-2-hydroxycarboxylate + a halide anion + H(+)</text>
        <dbReference type="Rhea" id="RHEA:11192"/>
        <dbReference type="ChEBI" id="CHEBI:15377"/>
        <dbReference type="ChEBI" id="CHEBI:15378"/>
        <dbReference type="ChEBI" id="CHEBI:16042"/>
        <dbReference type="ChEBI" id="CHEBI:58314"/>
        <dbReference type="ChEBI" id="CHEBI:137405"/>
        <dbReference type="EC" id="3.8.1.2"/>
    </reaction>
</comment>
<evidence type="ECO:0000256" key="3">
    <source>
        <dbReference type="RuleBase" id="RU368077"/>
    </source>
</evidence>
<dbReference type="InterPro" id="IPR006439">
    <property type="entry name" value="HAD-SF_hydro_IA"/>
</dbReference>
<evidence type="ECO:0000313" key="5">
    <source>
        <dbReference type="Proteomes" id="UP001156882"/>
    </source>
</evidence>
<keyword evidence="2 3" id="KW-0378">Hydrolase</keyword>
<dbReference type="PANTHER" id="PTHR43316">
    <property type="entry name" value="HYDROLASE, HALOACID DELAHOGENASE-RELATED"/>
    <property type="match status" value="1"/>
</dbReference>
<dbReference type="Gene3D" id="3.40.50.1000">
    <property type="entry name" value="HAD superfamily/HAD-like"/>
    <property type="match status" value="1"/>
</dbReference>
<dbReference type="SUPFAM" id="SSF56784">
    <property type="entry name" value="HAD-like"/>
    <property type="match status" value="1"/>
</dbReference>
<dbReference type="PANTHER" id="PTHR43316:SF3">
    <property type="entry name" value="HALOACID DEHALOGENASE, TYPE II (AFU_ORTHOLOGUE AFUA_2G07750)-RELATED"/>
    <property type="match status" value="1"/>
</dbReference>
<organism evidence="4 5">
    <name type="scientific">Labrys miyagiensis</name>
    <dbReference type="NCBI Taxonomy" id="346912"/>
    <lineage>
        <taxon>Bacteria</taxon>
        <taxon>Pseudomonadati</taxon>
        <taxon>Pseudomonadota</taxon>
        <taxon>Alphaproteobacteria</taxon>
        <taxon>Hyphomicrobiales</taxon>
        <taxon>Xanthobacteraceae</taxon>
        <taxon>Labrys</taxon>
    </lineage>
</organism>
<dbReference type="InterPro" id="IPR051540">
    <property type="entry name" value="S-2-haloacid_dehalogenase"/>
</dbReference>
<reference evidence="5" key="1">
    <citation type="journal article" date="2019" name="Int. J. Syst. Evol. Microbiol.">
        <title>The Global Catalogue of Microorganisms (GCM) 10K type strain sequencing project: providing services to taxonomists for standard genome sequencing and annotation.</title>
        <authorList>
            <consortium name="The Broad Institute Genomics Platform"/>
            <consortium name="The Broad Institute Genome Sequencing Center for Infectious Disease"/>
            <person name="Wu L."/>
            <person name="Ma J."/>
        </authorList>
    </citation>
    <scope>NUCLEOTIDE SEQUENCE [LARGE SCALE GENOMIC DNA]</scope>
    <source>
        <strain evidence="5">NBRC 101365</strain>
    </source>
</reference>
<comment type="similarity">
    <text evidence="1 3">Belongs to the HAD-like hydrolase superfamily. S-2-haloalkanoic acid dehalogenase family.</text>
</comment>
<comment type="caution">
    <text evidence="4">The sequence shown here is derived from an EMBL/GenBank/DDBJ whole genome shotgun (WGS) entry which is preliminary data.</text>
</comment>
<evidence type="ECO:0000256" key="1">
    <source>
        <dbReference type="ARBA" id="ARBA00008106"/>
    </source>
</evidence>
<protein>
    <recommendedName>
        <fullName evidence="3">(S)-2-haloacid dehalogenase</fullName>
        <ecNumber evidence="3">3.8.1.2</ecNumber>
    </recommendedName>
    <alternativeName>
        <fullName evidence="3">2-haloalkanoic acid dehalogenase</fullName>
    </alternativeName>
    <alternativeName>
        <fullName evidence="3">Halocarboxylic acid halidohydrolase</fullName>
    </alternativeName>
    <alternativeName>
        <fullName evidence="3">L-2-haloacid dehalogenase</fullName>
    </alternativeName>
</protein>
<dbReference type="Gene3D" id="1.10.150.240">
    <property type="entry name" value="Putative phosphatase, domain 2"/>
    <property type="match status" value="1"/>
</dbReference>
<gene>
    <name evidence="4" type="ORF">GCM10007874_26530</name>
</gene>
<name>A0ABQ6CHE3_9HYPH</name>
<dbReference type="NCBIfam" id="TIGR01428">
    <property type="entry name" value="HAD_type_II"/>
    <property type="match status" value="1"/>
</dbReference>